<evidence type="ECO:0000259" key="1">
    <source>
        <dbReference type="Pfam" id="PF01966"/>
    </source>
</evidence>
<proteinExistence type="predicted"/>
<dbReference type="SUPFAM" id="SSF109604">
    <property type="entry name" value="HD-domain/PDEase-like"/>
    <property type="match status" value="1"/>
</dbReference>
<dbReference type="EMBL" id="VSIX01000065">
    <property type="protein sequence ID" value="TYB30902.1"/>
    <property type="molecule type" value="Genomic_DNA"/>
</dbReference>
<gene>
    <name evidence="2" type="ORF">FXF47_06885</name>
</gene>
<dbReference type="PANTHER" id="PTHR38659:SF1">
    <property type="entry name" value="METAL DEPENDENT PHOSPHOHYDROLASE"/>
    <property type="match status" value="1"/>
</dbReference>
<dbReference type="InterPro" id="IPR006675">
    <property type="entry name" value="HDIG_dom"/>
</dbReference>
<dbReference type="Proteomes" id="UP000324143">
    <property type="component" value="Unassembled WGS sequence"/>
</dbReference>
<name>A0A5D0MES1_9BACT</name>
<protein>
    <submittedName>
        <fullName evidence="2">HDIG domain-containing protein</fullName>
    </submittedName>
</protein>
<keyword evidence="3" id="KW-1185">Reference proteome</keyword>
<dbReference type="InterPro" id="IPR003607">
    <property type="entry name" value="HD/PDEase_dom"/>
</dbReference>
<feature type="domain" description="HD" evidence="1">
    <location>
        <begin position="20"/>
        <end position="98"/>
    </location>
</feature>
<organism evidence="2 3">
    <name type="scientific">Candidatus Mcinerneyibacterium aminivorans</name>
    <dbReference type="NCBI Taxonomy" id="2703815"/>
    <lineage>
        <taxon>Bacteria</taxon>
        <taxon>Candidatus Macinerneyibacteriota</taxon>
        <taxon>Candidatus Mcinerneyibacteria</taxon>
        <taxon>Candidatus Mcinerneyibacteriales</taxon>
        <taxon>Candidatus Mcinerneyibacteriaceae</taxon>
        <taxon>Candidatus Mcinerneyibacterium</taxon>
    </lineage>
</organism>
<sequence>MDRKEAVKLLKKHLNQENLLKHCYAVEAAMREFADYFGEDEKKWGIAGLLHDIDYEYTKDNHEKHGLKAEEIIKQGGFELGKNIINAIKAHGGNYPINTKMDKVLHSVDPLTGLIVASALMHPSKDITKMKTDFVLRRYDEKNFAKGASREVIQKCTDFMPLKDFVSHTLKAMQNINDVLEL</sequence>
<evidence type="ECO:0000313" key="2">
    <source>
        <dbReference type="EMBL" id="TYB30902.1"/>
    </source>
</evidence>
<dbReference type="Gene3D" id="1.10.3210.10">
    <property type="entry name" value="Hypothetical protein af1432"/>
    <property type="match status" value="1"/>
</dbReference>
<dbReference type="NCBIfam" id="TIGR00277">
    <property type="entry name" value="HDIG"/>
    <property type="match status" value="1"/>
</dbReference>
<accession>A0A5D0MES1</accession>
<comment type="caution">
    <text evidence="2">The sequence shown here is derived from an EMBL/GenBank/DDBJ whole genome shotgun (WGS) entry which is preliminary data.</text>
</comment>
<dbReference type="AlphaFoldDB" id="A0A5D0MES1"/>
<dbReference type="PANTHER" id="PTHR38659">
    <property type="entry name" value="METAL-DEPENDENT PHOSPHOHYDROLASE"/>
    <property type="match status" value="1"/>
</dbReference>
<dbReference type="CDD" id="cd00077">
    <property type="entry name" value="HDc"/>
    <property type="match status" value="1"/>
</dbReference>
<dbReference type="InterPro" id="IPR006674">
    <property type="entry name" value="HD_domain"/>
</dbReference>
<reference evidence="2" key="1">
    <citation type="submission" date="2019-08" db="EMBL/GenBank/DDBJ databases">
        <title>Genomic characterization of a novel candidate phylum (ARYD3) from a high temperature, high salinity tertiary oil reservoir in north central Oklahoma, USA.</title>
        <authorList>
            <person name="Youssef N.H."/>
            <person name="Yadav A."/>
            <person name="Elshahed M.S."/>
        </authorList>
    </citation>
    <scope>NUCLEOTIDE SEQUENCE [LARGE SCALE GENOMIC DNA]</scope>
    <source>
        <strain evidence="2">ARYD3</strain>
    </source>
</reference>
<dbReference type="Pfam" id="PF01966">
    <property type="entry name" value="HD"/>
    <property type="match status" value="1"/>
</dbReference>
<evidence type="ECO:0000313" key="3">
    <source>
        <dbReference type="Proteomes" id="UP000324143"/>
    </source>
</evidence>